<dbReference type="PRINTS" id="PR00038">
    <property type="entry name" value="HTHLUXR"/>
</dbReference>
<dbReference type="PANTHER" id="PTHR43214:SF24">
    <property type="entry name" value="TRANSCRIPTIONAL REGULATORY PROTEIN NARL-RELATED"/>
    <property type="match status" value="1"/>
</dbReference>
<protein>
    <submittedName>
        <fullName evidence="8">Response regulator transcription factor</fullName>
    </submittedName>
</protein>
<dbReference type="Proteomes" id="UP000587462">
    <property type="component" value="Unassembled WGS sequence"/>
</dbReference>
<dbReference type="SMART" id="SM00448">
    <property type="entry name" value="REC"/>
    <property type="match status" value="1"/>
</dbReference>
<dbReference type="Pfam" id="PF00196">
    <property type="entry name" value="GerE"/>
    <property type="match status" value="1"/>
</dbReference>
<dbReference type="InterPro" id="IPR000792">
    <property type="entry name" value="Tscrpt_reg_LuxR_C"/>
</dbReference>
<name>A0A7Y7B513_STRMO</name>
<dbReference type="InterPro" id="IPR011006">
    <property type="entry name" value="CheY-like_superfamily"/>
</dbReference>
<gene>
    <name evidence="8" type="ORF">HG542_15835</name>
</gene>
<dbReference type="GO" id="GO:0006355">
    <property type="term" value="P:regulation of DNA-templated transcription"/>
    <property type="evidence" value="ECO:0007669"/>
    <property type="project" value="InterPro"/>
</dbReference>
<reference evidence="8 9" key="1">
    <citation type="submission" date="2020-04" db="EMBL/GenBank/DDBJ databases">
        <title>Draft Genome Sequence of Streptomyces morookaense DSM 40503, an 8-azaguanine-producing strain.</title>
        <authorList>
            <person name="Qi J."/>
            <person name="Gao J.-M."/>
        </authorList>
    </citation>
    <scope>NUCLEOTIDE SEQUENCE [LARGE SCALE GENOMIC DNA]</scope>
    <source>
        <strain evidence="8 9">DSM 40503</strain>
    </source>
</reference>
<evidence type="ECO:0000256" key="2">
    <source>
        <dbReference type="ARBA" id="ARBA00023015"/>
    </source>
</evidence>
<dbReference type="Pfam" id="PF00072">
    <property type="entry name" value="Response_reg"/>
    <property type="match status" value="1"/>
</dbReference>
<dbReference type="CDD" id="cd06170">
    <property type="entry name" value="LuxR_C_like"/>
    <property type="match status" value="1"/>
</dbReference>
<evidence type="ECO:0000256" key="1">
    <source>
        <dbReference type="ARBA" id="ARBA00022553"/>
    </source>
</evidence>
<evidence type="ECO:0000259" key="6">
    <source>
        <dbReference type="PROSITE" id="PS50043"/>
    </source>
</evidence>
<evidence type="ECO:0000313" key="8">
    <source>
        <dbReference type="EMBL" id="NVK79130.1"/>
    </source>
</evidence>
<feature type="modified residue" description="4-aspartylphosphate" evidence="5">
    <location>
        <position position="55"/>
    </location>
</feature>
<keyword evidence="9" id="KW-1185">Reference proteome</keyword>
<dbReference type="PROSITE" id="PS50110">
    <property type="entry name" value="RESPONSE_REGULATORY"/>
    <property type="match status" value="1"/>
</dbReference>
<dbReference type="CDD" id="cd17535">
    <property type="entry name" value="REC_NarL-like"/>
    <property type="match status" value="1"/>
</dbReference>
<dbReference type="GO" id="GO:0000160">
    <property type="term" value="P:phosphorelay signal transduction system"/>
    <property type="evidence" value="ECO:0007669"/>
    <property type="project" value="InterPro"/>
</dbReference>
<dbReference type="SUPFAM" id="SSF52172">
    <property type="entry name" value="CheY-like"/>
    <property type="match status" value="1"/>
</dbReference>
<dbReference type="GO" id="GO:0003677">
    <property type="term" value="F:DNA binding"/>
    <property type="evidence" value="ECO:0007669"/>
    <property type="project" value="UniProtKB-KW"/>
</dbReference>
<evidence type="ECO:0000256" key="5">
    <source>
        <dbReference type="PROSITE-ProRule" id="PRU00169"/>
    </source>
</evidence>
<keyword evidence="3" id="KW-0238">DNA-binding</keyword>
<evidence type="ECO:0000313" key="9">
    <source>
        <dbReference type="Proteomes" id="UP000587462"/>
    </source>
</evidence>
<dbReference type="AlphaFoldDB" id="A0A7Y7B513"/>
<dbReference type="PROSITE" id="PS50043">
    <property type="entry name" value="HTH_LUXR_2"/>
    <property type="match status" value="1"/>
</dbReference>
<keyword evidence="4" id="KW-0804">Transcription</keyword>
<evidence type="ECO:0000256" key="4">
    <source>
        <dbReference type="ARBA" id="ARBA00023163"/>
    </source>
</evidence>
<keyword evidence="1 5" id="KW-0597">Phosphoprotein</keyword>
<comment type="caution">
    <text evidence="8">The sequence shown here is derived from an EMBL/GenBank/DDBJ whole genome shotgun (WGS) entry which is preliminary data.</text>
</comment>
<sequence>MAIRLLIADDHPVVRAGLVGLLAGEDGLEIVGEADSGTAAIRLADELRPDVVLMDLRMPGLDGVAATAQISVRCPDVRVLILTTYDTDSNIVRAVEAGAAGYLLKDATPDALTAAIRAAAEGDTVLPPLIAAKLVNHVRAPVQETLTARELDVLRLVARGLTNAAIGRQLNIGETTVKTHLVRIFAKLDVGDRTAAVTVALQRRLLTDVFEARG</sequence>
<dbReference type="PANTHER" id="PTHR43214">
    <property type="entry name" value="TWO-COMPONENT RESPONSE REGULATOR"/>
    <property type="match status" value="1"/>
</dbReference>
<feature type="domain" description="Response regulatory" evidence="7">
    <location>
        <begin position="4"/>
        <end position="120"/>
    </location>
</feature>
<dbReference type="SMART" id="SM00421">
    <property type="entry name" value="HTH_LUXR"/>
    <property type="match status" value="1"/>
</dbReference>
<dbReference type="InterPro" id="IPR058245">
    <property type="entry name" value="NreC/VraR/RcsB-like_REC"/>
</dbReference>
<feature type="domain" description="HTH luxR-type" evidence="6">
    <location>
        <begin position="139"/>
        <end position="204"/>
    </location>
</feature>
<dbReference type="SUPFAM" id="SSF46894">
    <property type="entry name" value="C-terminal effector domain of the bipartite response regulators"/>
    <property type="match status" value="1"/>
</dbReference>
<dbReference type="InterPro" id="IPR016032">
    <property type="entry name" value="Sig_transdc_resp-reg_C-effctor"/>
</dbReference>
<dbReference type="EMBL" id="JABBXF010000033">
    <property type="protein sequence ID" value="NVK79130.1"/>
    <property type="molecule type" value="Genomic_DNA"/>
</dbReference>
<dbReference type="InterPro" id="IPR039420">
    <property type="entry name" value="WalR-like"/>
</dbReference>
<keyword evidence="2" id="KW-0805">Transcription regulation</keyword>
<evidence type="ECO:0000256" key="3">
    <source>
        <dbReference type="ARBA" id="ARBA00023125"/>
    </source>
</evidence>
<dbReference type="PROSITE" id="PS00622">
    <property type="entry name" value="HTH_LUXR_1"/>
    <property type="match status" value="1"/>
</dbReference>
<dbReference type="RefSeq" id="WP_171081909.1">
    <property type="nucleotide sequence ID" value="NZ_BNBU01000004.1"/>
</dbReference>
<accession>A0A7Y7B513</accession>
<proteinExistence type="predicted"/>
<organism evidence="8 9">
    <name type="scientific">Streptomyces morookaense</name>
    <name type="common">Streptoverticillium morookaense</name>
    <dbReference type="NCBI Taxonomy" id="1970"/>
    <lineage>
        <taxon>Bacteria</taxon>
        <taxon>Bacillati</taxon>
        <taxon>Actinomycetota</taxon>
        <taxon>Actinomycetes</taxon>
        <taxon>Kitasatosporales</taxon>
        <taxon>Streptomycetaceae</taxon>
        <taxon>Streptomyces</taxon>
    </lineage>
</organism>
<dbReference type="InterPro" id="IPR001789">
    <property type="entry name" value="Sig_transdc_resp-reg_receiver"/>
</dbReference>
<dbReference type="Gene3D" id="3.40.50.2300">
    <property type="match status" value="1"/>
</dbReference>
<evidence type="ECO:0000259" key="7">
    <source>
        <dbReference type="PROSITE" id="PS50110"/>
    </source>
</evidence>